<dbReference type="AlphaFoldDB" id="A0A9P6NKK7"/>
<keyword evidence="3" id="KW-1185">Reference proteome</keyword>
<organism evidence="2 3">
    <name type="scientific">Cronartium quercuum f. sp. fusiforme G11</name>
    <dbReference type="NCBI Taxonomy" id="708437"/>
    <lineage>
        <taxon>Eukaryota</taxon>
        <taxon>Fungi</taxon>
        <taxon>Dikarya</taxon>
        <taxon>Basidiomycota</taxon>
        <taxon>Pucciniomycotina</taxon>
        <taxon>Pucciniomycetes</taxon>
        <taxon>Pucciniales</taxon>
        <taxon>Coleosporiaceae</taxon>
        <taxon>Cronartium</taxon>
    </lineage>
</organism>
<sequence length="205" mass="22537">MQFAITLLFAVLLTFTADHVLATPTRPMGMAARSFTSSKILSTTTLNGKIKVTTVQASSLLMKRSHSFKNESGVNVMDITPAVPQEQFCFPGIELAPDPQDCQVIIDAQLYASTGSLVANADTVVYVSYQTCAIVMQNIGRSNPQLQLNWAMLGNITRDLFNQCLTTDVEHNVGAARMYQSYLNVTLDQVYVTLQGFEHQQATHP</sequence>
<protein>
    <submittedName>
        <fullName evidence="2">Uncharacterized protein</fullName>
    </submittedName>
</protein>
<feature type="chain" id="PRO_5040148484" evidence="1">
    <location>
        <begin position="23"/>
        <end position="205"/>
    </location>
</feature>
<dbReference type="Proteomes" id="UP000886653">
    <property type="component" value="Unassembled WGS sequence"/>
</dbReference>
<evidence type="ECO:0000313" key="3">
    <source>
        <dbReference type="Proteomes" id="UP000886653"/>
    </source>
</evidence>
<gene>
    <name evidence="2" type="ORF">CROQUDRAFT_714966</name>
</gene>
<feature type="signal peptide" evidence="1">
    <location>
        <begin position="1"/>
        <end position="22"/>
    </location>
</feature>
<dbReference type="EMBL" id="MU167245">
    <property type="protein sequence ID" value="KAG0147674.1"/>
    <property type="molecule type" value="Genomic_DNA"/>
</dbReference>
<evidence type="ECO:0000313" key="2">
    <source>
        <dbReference type="EMBL" id="KAG0147674.1"/>
    </source>
</evidence>
<comment type="caution">
    <text evidence="2">The sequence shown here is derived from an EMBL/GenBank/DDBJ whole genome shotgun (WGS) entry which is preliminary data.</text>
</comment>
<name>A0A9P6NKK7_9BASI</name>
<proteinExistence type="predicted"/>
<evidence type="ECO:0000256" key="1">
    <source>
        <dbReference type="SAM" id="SignalP"/>
    </source>
</evidence>
<dbReference type="OrthoDB" id="2497047at2759"/>
<accession>A0A9P6NKK7</accession>
<keyword evidence="1" id="KW-0732">Signal</keyword>
<reference evidence="2" key="1">
    <citation type="submission" date="2013-11" db="EMBL/GenBank/DDBJ databases">
        <title>Genome sequence of the fusiform rust pathogen reveals effectors for host alternation and coevolution with pine.</title>
        <authorList>
            <consortium name="DOE Joint Genome Institute"/>
            <person name="Smith K."/>
            <person name="Pendleton A."/>
            <person name="Kubisiak T."/>
            <person name="Anderson C."/>
            <person name="Salamov A."/>
            <person name="Aerts A."/>
            <person name="Riley R."/>
            <person name="Clum A."/>
            <person name="Lindquist E."/>
            <person name="Ence D."/>
            <person name="Campbell M."/>
            <person name="Kronenberg Z."/>
            <person name="Feau N."/>
            <person name="Dhillon B."/>
            <person name="Hamelin R."/>
            <person name="Burleigh J."/>
            <person name="Smith J."/>
            <person name="Yandell M."/>
            <person name="Nelson C."/>
            <person name="Grigoriev I."/>
            <person name="Davis J."/>
        </authorList>
    </citation>
    <scope>NUCLEOTIDE SEQUENCE</scope>
    <source>
        <strain evidence="2">G11</strain>
    </source>
</reference>